<evidence type="ECO:0000313" key="2">
    <source>
        <dbReference type="EMBL" id="AWW32399.1"/>
    </source>
</evidence>
<accession>A0A2Z4INR4</accession>
<dbReference type="RefSeq" id="WP_112785772.1">
    <property type="nucleotide sequence ID" value="NZ_CP030041.1"/>
</dbReference>
<dbReference type="KEGG" id="est:DN752_20890"/>
<dbReference type="Proteomes" id="UP000248688">
    <property type="component" value="Chromosome"/>
</dbReference>
<dbReference type="GO" id="GO:0016740">
    <property type="term" value="F:transferase activity"/>
    <property type="evidence" value="ECO:0007669"/>
    <property type="project" value="UniProtKB-KW"/>
</dbReference>
<sequence length="249" mass="29212">MTISTFSDIELTYVVPVYIENKEAQIIEKFISKYEEYDHEVLRKIHFVLVDDCSPIKLEIISSKLNITIARISDDIPWNQGGARNLGVLLSKSAKLLLTDLDHSFPEETLRHLIAHPIPKHIYNFRRYKNGKPHHPHPNTFFCSKSTFYKSLGVDEQFCGHYGYEDIYFMELQKALKTKFKTFRRHYVSVREHKEIEGESHHNLVRDTKVNEALLTQKRAFLKTKKPLQGHSRITLNFNWKIIKEQSVG</sequence>
<dbReference type="CDD" id="cd00761">
    <property type="entry name" value="Glyco_tranf_GTA_type"/>
    <property type="match status" value="1"/>
</dbReference>
<keyword evidence="2" id="KW-0808">Transferase</keyword>
<gene>
    <name evidence="2" type="ORF">DN752_20890</name>
</gene>
<dbReference type="Gene3D" id="3.90.550.10">
    <property type="entry name" value="Spore Coat Polysaccharide Biosynthesis Protein SpsA, Chain A"/>
    <property type="match status" value="1"/>
</dbReference>
<dbReference type="SUPFAM" id="SSF53448">
    <property type="entry name" value="Nucleotide-diphospho-sugar transferases"/>
    <property type="match status" value="1"/>
</dbReference>
<reference evidence="2 3" key="1">
    <citation type="submission" date="2018-06" db="EMBL/GenBank/DDBJ databases">
        <title>Echinicola strongylocentroti sp. nov., isolated from a sea urchin Strongylocentrotus intermedius.</title>
        <authorList>
            <person name="Bae S.S."/>
        </authorList>
    </citation>
    <scope>NUCLEOTIDE SEQUENCE [LARGE SCALE GENOMIC DNA]</scope>
    <source>
        <strain evidence="2 3">MEBiC08714</strain>
    </source>
</reference>
<protein>
    <submittedName>
        <fullName evidence="2">Glycosyltransferase family 2 protein</fullName>
    </submittedName>
</protein>
<dbReference type="InterPro" id="IPR001173">
    <property type="entry name" value="Glyco_trans_2-like"/>
</dbReference>
<feature type="domain" description="Glycosyltransferase 2-like" evidence="1">
    <location>
        <begin position="14"/>
        <end position="158"/>
    </location>
</feature>
<dbReference type="Pfam" id="PF00535">
    <property type="entry name" value="Glycos_transf_2"/>
    <property type="match status" value="1"/>
</dbReference>
<name>A0A2Z4INR4_9BACT</name>
<keyword evidence="3" id="KW-1185">Reference proteome</keyword>
<organism evidence="2 3">
    <name type="scientific">Echinicola strongylocentroti</name>
    <dbReference type="NCBI Taxonomy" id="1795355"/>
    <lineage>
        <taxon>Bacteria</taxon>
        <taxon>Pseudomonadati</taxon>
        <taxon>Bacteroidota</taxon>
        <taxon>Cytophagia</taxon>
        <taxon>Cytophagales</taxon>
        <taxon>Cyclobacteriaceae</taxon>
        <taxon>Echinicola</taxon>
    </lineage>
</organism>
<dbReference type="EMBL" id="CP030041">
    <property type="protein sequence ID" value="AWW32399.1"/>
    <property type="molecule type" value="Genomic_DNA"/>
</dbReference>
<evidence type="ECO:0000259" key="1">
    <source>
        <dbReference type="Pfam" id="PF00535"/>
    </source>
</evidence>
<proteinExistence type="predicted"/>
<dbReference type="AlphaFoldDB" id="A0A2Z4INR4"/>
<dbReference type="InterPro" id="IPR029044">
    <property type="entry name" value="Nucleotide-diphossugar_trans"/>
</dbReference>
<dbReference type="OrthoDB" id="9179862at2"/>
<evidence type="ECO:0000313" key="3">
    <source>
        <dbReference type="Proteomes" id="UP000248688"/>
    </source>
</evidence>